<dbReference type="EMBL" id="NWVC01000004">
    <property type="protein sequence ID" value="PCG14220.1"/>
    <property type="molecule type" value="Genomic_DNA"/>
</dbReference>
<proteinExistence type="predicted"/>
<sequence length="146" mass="16152">MAPQEPLPLHHSWPLYERDARLDLGLLLDSGPDGAATAGAGSAGHWHCDLASGQLTWAPGVRELFGMAPDAAADRTHALWRYEELSRAAMERLRAHAIRHCRGFTIDVRLRGAGVRWMRLVAAPIVTERRVTGLHGWKSDVSALYR</sequence>
<keyword evidence="2" id="KW-1185">Reference proteome</keyword>
<dbReference type="Gene3D" id="3.30.450.20">
    <property type="entry name" value="PAS domain"/>
    <property type="match status" value="1"/>
</dbReference>
<dbReference type="Proteomes" id="UP000218323">
    <property type="component" value="Unassembled WGS sequence"/>
</dbReference>
<accession>A0A2A4I8V4</accession>
<evidence type="ECO:0000313" key="1">
    <source>
        <dbReference type="EMBL" id="PCG14220.1"/>
    </source>
</evidence>
<evidence type="ECO:0008006" key="3">
    <source>
        <dbReference type="Google" id="ProtNLM"/>
    </source>
</evidence>
<reference evidence="1 2" key="1">
    <citation type="submission" date="2017-09" db="EMBL/GenBank/DDBJ databases">
        <title>Sphingomonas adhaesiva DSM 7418, whole genome shotgun sequence.</title>
        <authorList>
            <person name="Feng G."/>
            <person name="Zhu H."/>
        </authorList>
    </citation>
    <scope>NUCLEOTIDE SEQUENCE [LARGE SCALE GENOMIC DNA]</scope>
    <source>
        <strain evidence="1 2">DSM 7418</strain>
    </source>
</reference>
<dbReference type="AlphaFoldDB" id="A0A2A4I8V4"/>
<dbReference type="SUPFAM" id="SSF55785">
    <property type="entry name" value="PYP-like sensor domain (PAS domain)"/>
    <property type="match status" value="1"/>
</dbReference>
<protein>
    <recommendedName>
        <fullName evidence="3">Diguanylate cyclase</fullName>
    </recommendedName>
</protein>
<evidence type="ECO:0000313" key="2">
    <source>
        <dbReference type="Proteomes" id="UP000218323"/>
    </source>
</evidence>
<comment type="caution">
    <text evidence="1">The sequence shown here is derived from an EMBL/GenBank/DDBJ whole genome shotgun (WGS) entry which is preliminary data.</text>
</comment>
<name>A0A2A4I8V4_9SPHN</name>
<gene>
    <name evidence="1" type="ORF">COA07_10510</name>
</gene>
<dbReference type="RefSeq" id="WP_066711906.1">
    <property type="nucleotide sequence ID" value="NZ_JBHIWA010000082.1"/>
</dbReference>
<dbReference type="InterPro" id="IPR035965">
    <property type="entry name" value="PAS-like_dom_sf"/>
</dbReference>
<organism evidence="1 2">
    <name type="scientific">Sphingomonas adhaesiva</name>
    <dbReference type="NCBI Taxonomy" id="28212"/>
    <lineage>
        <taxon>Bacteria</taxon>
        <taxon>Pseudomonadati</taxon>
        <taxon>Pseudomonadota</taxon>
        <taxon>Alphaproteobacteria</taxon>
        <taxon>Sphingomonadales</taxon>
        <taxon>Sphingomonadaceae</taxon>
        <taxon>Sphingomonas</taxon>
    </lineage>
</organism>